<reference evidence="1" key="1">
    <citation type="journal article" date="2023" name="G3 (Bethesda)">
        <title>A reference genome for the long-term kleptoplast-retaining sea slug Elysia crispata morphotype clarki.</title>
        <authorList>
            <person name="Eastman K.E."/>
            <person name="Pendleton A.L."/>
            <person name="Shaikh M.A."/>
            <person name="Suttiyut T."/>
            <person name="Ogas R."/>
            <person name="Tomko P."/>
            <person name="Gavelis G."/>
            <person name="Widhalm J.R."/>
            <person name="Wisecaver J.H."/>
        </authorList>
    </citation>
    <scope>NUCLEOTIDE SEQUENCE</scope>
    <source>
        <strain evidence="1">ECLA1</strain>
    </source>
</reference>
<sequence length="81" mass="8899">MHLCHEVSEAVPTLAPLATGGSSPAECEEHNISRRQKKRSVWSLDVRLVSPDQQKWLRSAASILVSEETNPRGLDTHVVVG</sequence>
<dbReference type="EMBL" id="JAWDGP010004563">
    <property type="protein sequence ID" value="KAK3763410.1"/>
    <property type="molecule type" value="Genomic_DNA"/>
</dbReference>
<keyword evidence="2" id="KW-1185">Reference proteome</keyword>
<dbReference type="Proteomes" id="UP001283361">
    <property type="component" value="Unassembled WGS sequence"/>
</dbReference>
<proteinExistence type="predicted"/>
<comment type="caution">
    <text evidence="1">The sequence shown here is derived from an EMBL/GenBank/DDBJ whole genome shotgun (WGS) entry which is preliminary data.</text>
</comment>
<dbReference type="AlphaFoldDB" id="A0AAE1DB47"/>
<gene>
    <name evidence="1" type="ORF">RRG08_050112</name>
</gene>
<organism evidence="1 2">
    <name type="scientific">Elysia crispata</name>
    <name type="common">lettuce slug</name>
    <dbReference type="NCBI Taxonomy" id="231223"/>
    <lineage>
        <taxon>Eukaryota</taxon>
        <taxon>Metazoa</taxon>
        <taxon>Spiralia</taxon>
        <taxon>Lophotrochozoa</taxon>
        <taxon>Mollusca</taxon>
        <taxon>Gastropoda</taxon>
        <taxon>Heterobranchia</taxon>
        <taxon>Euthyneura</taxon>
        <taxon>Panpulmonata</taxon>
        <taxon>Sacoglossa</taxon>
        <taxon>Placobranchoidea</taxon>
        <taxon>Plakobranchidae</taxon>
        <taxon>Elysia</taxon>
    </lineage>
</organism>
<accession>A0AAE1DB47</accession>
<protein>
    <submittedName>
        <fullName evidence="1">Uncharacterized protein</fullName>
    </submittedName>
</protein>
<evidence type="ECO:0000313" key="1">
    <source>
        <dbReference type="EMBL" id="KAK3763410.1"/>
    </source>
</evidence>
<evidence type="ECO:0000313" key="2">
    <source>
        <dbReference type="Proteomes" id="UP001283361"/>
    </source>
</evidence>
<name>A0AAE1DB47_9GAST</name>